<dbReference type="Gramene" id="AET3Gv20633200.16">
    <property type="protein sequence ID" value="AET3Gv20633200.16"/>
    <property type="gene ID" value="AET3Gv20633200"/>
</dbReference>
<reference evidence="1" key="3">
    <citation type="journal article" date="2017" name="Nature">
        <title>Genome sequence of the progenitor of the wheat D genome Aegilops tauschii.</title>
        <authorList>
            <person name="Luo M.C."/>
            <person name="Gu Y.Q."/>
            <person name="Puiu D."/>
            <person name="Wang H."/>
            <person name="Twardziok S.O."/>
            <person name="Deal K.R."/>
            <person name="Huo N."/>
            <person name="Zhu T."/>
            <person name="Wang L."/>
            <person name="Wang Y."/>
            <person name="McGuire P.E."/>
            <person name="Liu S."/>
            <person name="Long H."/>
            <person name="Ramasamy R.K."/>
            <person name="Rodriguez J.C."/>
            <person name="Van S.L."/>
            <person name="Yuan L."/>
            <person name="Wang Z."/>
            <person name="Xia Z."/>
            <person name="Xiao L."/>
            <person name="Anderson O.D."/>
            <person name="Ouyang S."/>
            <person name="Liang Y."/>
            <person name="Zimin A.V."/>
            <person name="Pertea G."/>
            <person name="Qi P."/>
            <person name="Bennetzen J.L."/>
            <person name="Dai X."/>
            <person name="Dawson M.W."/>
            <person name="Muller H.G."/>
            <person name="Kugler K."/>
            <person name="Rivarola-Duarte L."/>
            <person name="Spannagl M."/>
            <person name="Mayer K.F.X."/>
            <person name="Lu F.H."/>
            <person name="Bevan M.W."/>
            <person name="Leroy P."/>
            <person name="Li P."/>
            <person name="You F.M."/>
            <person name="Sun Q."/>
            <person name="Liu Z."/>
            <person name="Lyons E."/>
            <person name="Wicker T."/>
            <person name="Salzberg S.L."/>
            <person name="Devos K.M."/>
            <person name="Dvorak J."/>
        </authorList>
    </citation>
    <scope>NUCLEOTIDE SEQUENCE [LARGE SCALE GENOMIC DNA]</scope>
    <source>
        <strain evidence="1">cv. AL8/78</strain>
    </source>
</reference>
<reference evidence="2" key="1">
    <citation type="journal article" date="2014" name="Science">
        <title>Ancient hybridizations among the ancestral genomes of bread wheat.</title>
        <authorList>
            <consortium name="International Wheat Genome Sequencing Consortium,"/>
            <person name="Marcussen T."/>
            <person name="Sandve S.R."/>
            <person name="Heier L."/>
            <person name="Spannagl M."/>
            <person name="Pfeifer M."/>
            <person name="Jakobsen K.S."/>
            <person name="Wulff B.B."/>
            <person name="Steuernagel B."/>
            <person name="Mayer K.F."/>
            <person name="Olsen O.A."/>
        </authorList>
    </citation>
    <scope>NUCLEOTIDE SEQUENCE [LARGE SCALE GENOMIC DNA]</scope>
    <source>
        <strain evidence="2">cv. AL8/78</strain>
    </source>
</reference>
<accession>A0A453FBU9</accession>
<organism evidence="1 2">
    <name type="scientific">Aegilops tauschii subsp. strangulata</name>
    <name type="common">Goatgrass</name>
    <dbReference type="NCBI Taxonomy" id="200361"/>
    <lineage>
        <taxon>Eukaryota</taxon>
        <taxon>Viridiplantae</taxon>
        <taxon>Streptophyta</taxon>
        <taxon>Embryophyta</taxon>
        <taxon>Tracheophyta</taxon>
        <taxon>Spermatophyta</taxon>
        <taxon>Magnoliopsida</taxon>
        <taxon>Liliopsida</taxon>
        <taxon>Poales</taxon>
        <taxon>Poaceae</taxon>
        <taxon>BOP clade</taxon>
        <taxon>Pooideae</taxon>
        <taxon>Triticodae</taxon>
        <taxon>Triticeae</taxon>
        <taxon>Triticinae</taxon>
        <taxon>Aegilops</taxon>
    </lineage>
</organism>
<dbReference type="EnsemblPlants" id="AET3Gv20633200.16">
    <property type="protein sequence ID" value="AET3Gv20633200.16"/>
    <property type="gene ID" value="AET3Gv20633200"/>
</dbReference>
<keyword evidence="2" id="KW-1185">Reference proteome</keyword>
<reference evidence="1" key="4">
    <citation type="submission" date="2019-03" db="UniProtKB">
        <authorList>
            <consortium name="EnsemblPlants"/>
        </authorList>
    </citation>
    <scope>IDENTIFICATION</scope>
</reference>
<name>A0A453FBU9_AEGTS</name>
<proteinExistence type="predicted"/>
<dbReference type="AlphaFoldDB" id="A0A453FBU9"/>
<reference evidence="2" key="2">
    <citation type="journal article" date="2017" name="Nat. Plants">
        <title>The Aegilops tauschii genome reveals multiple impacts of transposons.</title>
        <authorList>
            <person name="Zhao G."/>
            <person name="Zou C."/>
            <person name="Li K."/>
            <person name="Wang K."/>
            <person name="Li T."/>
            <person name="Gao L."/>
            <person name="Zhang X."/>
            <person name="Wang H."/>
            <person name="Yang Z."/>
            <person name="Liu X."/>
            <person name="Jiang W."/>
            <person name="Mao L."/>
            <person name="Kong X."/>
            <person name="Jiao Y."/>
            <person name="Jia J."/>
        </authorList>
    </citation>
    <scope>NUCLEOTIDE SEQUENCE [LARGE SCALE GENOMIC DNA]</scope>
    <source>
        <strain evidence="2">cv. AL8/78</strain>
    </source>
</reference>
<reference evidence="1" key="5">
    <citation type="journal article" date="2021" name="G3 (Bethesda)">
        <title>Aegilops tauschii genome assembly Aet v5.0 features greater sequence contiguity and improved annotation.</title>
        <authorList>
            <person name="Wang L."/>
            <person name="Zhu T."/>
            <person name="Rodriguez J.C."/>
            <person name="Deal K.R."/>
            <person name="Dubcovsky J."/>
            <person name="McGuire P.E."/>
            <person name="Lux T."/>
            <person name="Spannagl M."/>
            <person name="Mayer K.F.X."/>
            <person name="Baldrich P."/>
            <person name="Meyers B.C."/>
            <person name="Huo N."/>
            <person name="Gu Y.Q."/>
            <person name="Zhou H."/>
            <person name="Devos K.M."/>
            <person name="Bennetzen J.L."/>
            <person name="Unver T."/>
            <person name="Budak H."/>
            <person name="Gulick P.J."/>
            <person name="Galiba G."/>
            <person name="Kalapos B."/>
            <person name="Nelson D.R."/>
            <person name="Li P."/>
            <person name="You F.M."/>
            <person name="Luo M.C."/>
            <person name="Dvorak J."/>
        </authorList>
    </citation>
    <scope>NUCLEOTIDE SEQUENCE [LARGE SCALE GENOMIC DNA]</scope>
    <source>
        <strain evidence="1">cv. AL8/78</strain>
    </source>
</reference>
<dbReference type="Proteomes" id="UP000015105">
    <property type="component" value="Chromosome 3D"/>
</dbReference>
<evidence type="ECO:0000313" key="2">
    <source>
        <dbReference type="Proteomes" id="UP000015105"/>
    </source>
</evidence>
<sequence length="34" mass="3708">MVSMMSARGSMGMPMHGGTALMFLITLLFQQSLM</sequence>
<protein>
    <submittedName>
        <fullName evidence="1">Uncharacterized protein</fullName>
    </submittedName>
</protein>
<evidence type="ECO:0000313" key="1">
    <source>
        <dbReference type="EnsemblPlants" id="AET3Gv20633200.16"/>
    </source>
</evidence>